<dbReference type="EMBL" id="CP000786">
    <property type="protein sequence ID" value="ABZ96987.1"/>
    <property type="molecule type" value="Genomic_DNA"/>
</dbReference>
<dbReference type="HOGENOM" id="CLU_1068720_0_0_12"/>
<organism evidence="1 2">
    <name type="scientific">Leptospira biflexa serovar Patoc (strain Patoc 1 / ATCC 23582 / Paris)</name>
    <dbReference type="NCBI Taxonomy" id="456481"/>
    <lineage>
        <taxon>Bacteria</taxon>
        <taxon>Pseudomonadati</taxon>
        <taxon>Spirochaetota</taxon>
        <taxon>Spirochaetia</taxon>
        <taxon>Leptospirales</taxon>
        <taxon>Leptospiraceae</taxon>
        <taxon>Leptospira</taxon>
    </lineage>
</organism>
<protein>
    <submittedName>
        <fullName evidence="1">Uncharacterized protein</fullName>
    </submittedName>
</protein>
<dbReference type="AlphaFoldDB" id="B0SLT5"/>
<dbReference type="STRING" id="456481.LEPBI_I0860"/>
<keyword evidence="2" id="KW-1185">Reference proteome</keyword>
<dbReference type="Proteomes" id="UP000001847">
    <property type="component" value="Chromosome I"/>
</dbReference>
<reference evidence="1 2" key="1">
    <citation type="journal article" date="2008" name="PLoS ONE">
        <title>Genome sequence of the saprophyte Leptospira biflexa provides insights into the evolution of Leptospira and the pathogenesis of leptospirosis.</title>
        <authorList>
            <person name="Picardeau M."/>
            <person name="Bulach D.M."/>
            <person name="Bouchier C."/>
            <person name="Zuerner R.L."/>
            <person name="Zidane N."/>
            <person name="Wilson P.J."/>
            <person name="Creno S."/>
            <person name="Kuczek E.S."/>
            <person name="Bommezzadri S."/>
            <person name="Davis J.C."/>
            <person name="McGrath A."/>
            <person name="Johnson M.J."/>
            <person name="Boursaux-Eude C."/>
            <person name="Seemann T."/>
            <person name="Rouy Z."/>
            <person name="Coppel R.L."/>
            <person name="Rood J.I."/>
            <person name="Lajus A."/>
            <person name="Davies J.K."/>
            <person name="Medigue C."/>
            <person name="Adler B."/>
        </authorList>
    </citation>
    <scope>NUCLEOTIDE SEQUENCE [LARGE SCALE GENOMIC DNA]</scope>
    <source>
        <strain evidence="2">Patoc 1 / ATCC 23582 / Paris</strain>
    </source>
</reference>
<evidence type="ECO:0000313" key="1">
    <source>
        <dbReference type="EMBL" id="ABZ96987.1"/>
    </source>
</evidence>
<gene>
    <name evidence="1" type="ordered locus">LEPBI_I0860</name>
</gene>
<dbReference type="KEGG" id="lbi:LEPBI_I0860"/>
<proteinExistence type="predicted"/>
<accession>B0SLT5</accession>
<sequence>MSKLVKKILVNLLPNLYNNRNITREWAIYMRILLTALTTLLLAGSLSAQTYTVFIHGKSGKNHNGIGTTDVNSYWGSSANSVSGNRIFIGYDGTTDPRTYGSSRAQSNISTGLTNYCKSGKSCKIVCHSAGCYAIEYWLSNLGSTASAKGFNITKVTALAAASGGSELANALNGITFGFGGNAMDKSLIVTTARGAFNHNNTGGVAINHVPGYKGMFGASAILPGEDDYAVAYHSSCAYNRAGGLNKCQSSLTQYEGLWPFGSNRTYKQYSGHYRAPSVSSAGLYLDHGQIKKEGWR</sequence>
<dbReference type="Gene3D" id="3.40.50.1820">
    <property type="entry name" value="alpha/beta hydrolase"/>
    <property type="match status" value="1"/>
</dbReference>
<name>B0SLT5_LEPBP</name>
<dbReference type="InterPro" id="IPR029058">
    <property type="entry name" value="AB_hydrolase_fold"/>
</dbReference>
<evidence type="ECO:0000313" key="2">
    <source>
        <dbReference type="Proteomes" id="UP000001847"/>
    </source>
</evidence>